<dbReference type="EC" id="5.1.1.1" evidence="5"/>
<dbReference type="InterPro" id="IPR020622">
    <property type="entry name" value="Ala_racemase_pyridoxalP-BS"/>
</dbReference>
<dbReference type="PANTHER" id="PTHR30511">
    <property type="entry name" value="ALANINE RACEMASE"/>
    <property type="match status" value="1"/>
</dbReference>
<comment type="similarity">
    <text evidence="5">Belongs to the alanine racemase family.</text>
</comment>
<dbReference type="UniPathway" id="UPA00042">
    <property type="reaction ID" value="UER00497"/>
</dbReference>
<dbReference type="OrthoDB" id="9813814at2"/>
<proteinExistence type="inferred from homology"/>
<dbReference type="Pfam" id="PF01168">
    <property type="entry name" value="Ala_racemase_N"/>
    <property type="match status" value="1"/>
</dbReference>
<dbReference type="InterPro" id="IPR011079">
    <property type="entry name" value="Ala_racemase_C"/>
</dbReference>
<evidence type="ECO:0000313" key="9">
    <source>
        <dbReference type="EMBL" id="RCX12374.1"/>
    </source>
</evidence>
<dbReference type="FunFam" id="3.20.20.10:FF:000002">
    <property type="entry name" value="Alanine racemase"/>
    <property type="match status" value="1"/>
</dbReference>
<evidence type="ECO:0000256" key="5">
    <source>
        <dbReference type="HAMAP-Rule" id="MF_01201"/>
    </source>
</evidence>
<dbReference type="GO" id="GO:0030170">
    <property type="term" value="F:pyridoxal phosphate binding"/>
    <property type="evidence" value="ECO:0007669"/>
    <property type="project" value="UniProtKB-UniRule"/>
</dbReference>
<dbReference type="InterPro" id="IPR029066">
    <property type="entry name" value="PLP-binding_barrel"/>
</dbReference>
<keyword evidence="4 5" id="KW-0413">Isomerase</keyword>
<dbReference type="AlphaFoldDB" id="A0A369AY57"/>
<dbReference type="FunFam" id="2.40.37.10:FF:000006">
    <property type="entry name" value="Alanine racemase"/>
    <property type="match status" value="1"/>
</dbReference>
<dbReference type="SUPFAM" id="SSF51419">
    <property type="entry name" value="PLP-binding barrel"/>
    <property type="match status" value="1"/>
</dbReference>
<dbReference type="Gene3D" id="3.20.20.10">
    <property type="entry name" value="Alanine racemase"/>
    <property type="match status" value="1"/>
</dbReference>
<sequence length="389" mass="43185">MDYKFNRSWAEVNLDNIAHNTLEIRKITNKRTEIMGVVKADAYGHGVMEVTRTLLDNGVGRLAVSMLDEAIQLRKNGIDVPILILSYTDPVRAEEIIENDVTQTVFSRELADALSSAAVRLGRSVRIHIKIDTGMTRVGFMPGYSAVKEVIEISKLPGIIIEGLFTHFASADEADKSYTYMQFERFMSICSELTRIGIHIPVRHVANSAAVMEFPEMHLDMVRPGIILYGMYPSQEVDKSKIHLKPAMTLKSNVILVKRVEAGTAVSYGRIFITDRESIIATIPIGYADGYTRMLGNRASVLINGESAPIIGRVCMDQCMVDVTDLSNNVSVGDEVVLFGGQGERNIRVEDIASMAGTINYEVVCLIGKRVPRFYFQGGKILNVLNYLI</sequence>
<dbReference type="CDD" id="cd00430">
    <property type="entry name" value="PLPDE_III_AR"/>
    <property type="match status" value="1"/>
</dbReference>
<gene>
    <name evidence="9" type="ORF">DFR58_12263</name>
</gene>
<evidence type="ECO:0000256" key="1">
    <source>
        <dbReference type="ARBA" id="ARBA00000316"/>
    </source>
</evidence>
<organism evidence="9 10">
    <name type="scientific">Anaerobacterium chartisolvens</name>
    <dbReference type="NCBI Taxonomy" id="1297424"/>
    <lineage>
        <taxon>Bacteria</taxon>
        <taxon>Bacillati</taxon>
        <taxon>Bacillota</taxon>
        <taxon>Clostridia</taxon>
        <taxon>Eubacteriales</taxon>
        <taxon>Oscillospiraceae</taxon>
        <taxon>Anaerobacterium</taxon>
    </lineage>
</organism>
<evidence type="ECO:0000313" key="10">
    <source>
        <dbReference type="Proteomes" id="UP000253034"/>
    </source>
</evidence>
<feature type="binding site" evidence="5 7">
    <location>
        <position position="316"/>
    </location>
    <ligand>
        <name>substrate</name>
    </ligand>
</feature>
<keyword evidence="10" id="KW-1185">Reference proteome</keyword>
<dbReference type="Proteomes" id="UP000253034">
    <property type="component" value="Unassembled WGS sequence"/>
</dbReference>
<dbReference type="GO" id="GO:0009252">
    <property type="term" value="P:peptidoglycan biosynthetic process"/>
    <property type="evidence" value="ECO:0007669"/>
    <property type="project" value="TreeGrafter"/>
</dbReference>
<dbReference type="RefSeq" id="WP_114298990.1">
    <property type="nucleotide sequence ID" value="NZ_QPJT01000022.1"/>
</dbReference>
<feature type="modified residue" description="N6-(pyridoxal phosphate)lysine" evidence="5 6">
    <location>
        <position position="39"/>
    </location>
</feature>
<dbReference type="NCBIfam" id="TIGR00492">
    <property type="entry name" value="alr"/>
    <property type="match status" value="1"/>
</dbReference>
<feature type="active site" description="Proton acceptor; specific for D-alanine" evidence="5">
    <location>
        <position position="39"/>
    </location>
</feature>
<dbReference type="GO" id="GO:0030632">
    <property type="term" value="P:D-alanine biosynthetic process"/>
    <property type="evidence" value="ECO:0007669"/>
    <property type="project" value="UniProtKB-UniRule"/>
</dbReference>
<evidence type="ECO:0000256" key="4">
    <source>
        <dbReference type="ARBA" id="ARBA00023235"/>
    </source>
</evidence>
<accession>A0A369AY57</accession>
<evidence type="ECO:0000259" key="8">
    <source>
        <dbReference type="SMART" id="SM01005"/>
    </source>
</evidence>
<protein>
    <recommendedName>
        <fullName evidence="5">Alanine racemase</fullName>
        <ecNumber evidence="5">5.1.1.1</ecNumber>
    </recommendedName>
</protein>
<dbReference type="EMBL" id="QPJT01000022">
    <property type="protein sequence ID" value="RCX12374.1"/>
    <property type="molecule type" value="Genomic_DNA"/>
</dbReference>
<dbReference type="GO" id="GO:0008784">
    <property type="term" value="F:alanine racemase activity"/>
    <property type="evidence" value="ECO:0007669"/>
    <property type="project" value="UniProtKB-UniRule"/>
</dbReference>
<dbReference type="InterPro" id="IPR009006">
    <property type="entry name" value="Ala_racemase/Decarboxylase_C"/>
</dbReference>
<evidence type="ECO:0000256" key="6">
    <source>
        <dbReference type="PIRSR" id="PIRSR600821-50"/>
    </source>
</evidence>
<dbReference type="InterPro" id="IPR000821">
    <property type="entry name" value="Ala_racemase"/>
</dbReference>
<evidence type="ECO:0000256" key="7">
    <source>
        <dbReference type="PIRSR" id="PIRSR600821-52"/>
    </source>
</evidence>
<comment type="cofactor">
    <cofactor evidence="2 5 6">
        <name>pyridoxal 5'-phosphate</name>
        <dbReference type="ChEBI" id="CHEBI:597326"/>
    </cofactor>
</comment>
<dbReference type="HAMAP" id="MF_01201">
    <property type="entry name" value="Ala_racemase"/>
    <property type="match status" value="1"/>
</dbReference>
<name>A0A369AY57_9FIRM</name>
<keyword evidence="3 5" id="KW-0663">Pyridoxal phosphate</keyword>
<comment type="pathway">
    <text evidence="5">Amino-acid biosynthesis; D-alanine biosynthesis; D-alanine from L-alanine: step 1/1.</text>
</comment>
<feature type="active site" description="Proton acceptor; specific for L-alanine" evidence="5">
    <location>
        <position position="268"/>
    </location>
</feature>
<dbReference type="PRINTS" id="PR00992">
    <property type="entry name" value="ALARACEMASE"/>
</dbReference>
<feature type="domain" description="Alanine racemase C-terminal" evidence="8">
    <location>
        <begin position="247"/>
        <end position="376"/>
    </location>
</feature>
<evidence type="ECO:0000256" key="2">
    <source>
        <dbReference type="ARBA" id="ARBA00001933"/>
    </source>
</evidence>
<reference evidence="9 10" key="1">
    <citation type="submission" date="2018-07" db="EMBL/GenBank/DDBJ databases">
        <title>Genomic Encyclopedia of Type Strains, Phase IV (KMG-IV): sequencing the most valuable type-strain genomes for metagenomic binning, comparative biology and taxonomic classification.</title>
        <authorList>
            <person name="Goeker M."/>
        </authorList>
    </citation>
    <scope>NUCLEOTIDE SEQUENCE [LARGE SCALE GENOMIC DNA]</scope>
    <source>
        <strain evidence="9 10">DSM 27016</strain>
    </source>
</reference>
<dbReference type="GO" id="GO:0005829">
    <property type="term" value="C:cytosol"/>
    <property type="evidence" value="ECO:0007669"/>
    <property type="project" value="TreeGrafter"/>
</dbReference>
<comment type="caution">
    <text evidence="9">The sequence shown here is derived from an EMBL/GenBank/DDBJ whole genome shotgun (WGS) entry which is preliminary data.</text>
</comment>
<dbReference type="Pfam" id="PF00842">
    <property type="entry name" value="Ala_racemase_C"/>
    <property type="match status" value="1"/>
</dbReference>
<dbReference type="PANTHER" id="PTHR30511:SF0">
    <property type="entry name" value="ALANINE RACEMASE, CATABOLIC-RELATED"/>
    <property type="match status" value="1"/>
</dbReference>
<dbReference type="PROSITE" id="PS00395">
    <property type="entry name" value="ALANINE_RACEMASE"/>
    <property type="match status" value="1"/>
</dbReference>
<comment type="catalytic activity">
    <reaction evidence="1 5">
        <text>L-alanine = D-alanine</text>
        <dbReference type="Rhea" id="RHEA:20249"/>
        <dbReference type="ChEBI" id="CHEBI:57416"/>
        <dbReference type="ChEBI" id="CHEBI:57972"/>
        <dbReference type="EC" id="5.1.1.1"/>
    </reaction>
</comment>
<comment type="function">
    <text evidence="5">Catalyzes the interconversion of L-alanine and D-alanine. May also act on other amino acids.</text>
</comment>
<feature type="binding site" evidence="5 7">
    <location>
        <position position="137"/>
    </location>
    <ligand>
        <name>substrate</name>
    </ligand>
</feature>
<dbReference type="SMART" id="SM01005">
    <property type="entry name" value="Ala_racemase_C"/>
    <property type="match status" value="1"/>
</dbReference>
<dbReference type="InterPro" id="IPR001608">
    <property type="entry name" value="Ala_racemase_N"/>
</dbReference>
<dbReference type="SUPFAM" id="SSF50621">
    <property type="entry name" value="Alanine racemase C-terminal domain-like"/>
    <property type="match status" value="1"/>
</dbReference>
<dbReference type="Gene3D" id="2.40.37.10">
    <property type="entry name" value="Lyase, Ornithine Decarboxylase, Chain A, domain 1"/>
    <property type="match status" value="1"/>
</dbReference>
<evidence type="ECO:0000256" key="3">
    <source>
        <dbReference type="ARBA" id="ARBA00022898"/>
    </source>
</evidence>